<feature type="compositionally biased region" description="Polar residues" evidence="8">
    <location>
        <begin position="73"/>
        <end position="82"/>
    </location>
</feature>
<feature type="compositionally biased region" description="Basic residues" evidence="8">
    <location>
        <begin position="28"/>
        <end position="44"/>
    </location>
</feature>
<dbReference type="SMART" id="SM00355">
    <property type="entry name" value="ZnF_C2H2"/>
    <property type="match status" value="12"/>
</dbReference>
<feature type="domain" description="C2H2-type" evidence="9">
    <location>
        <begin position="64"/>
        <end position="92"/>
    </location>
</feature>
<feature type="domain" description="C2H2-type" evidence="9">
    <location>
        <begin position="19"/>
        <end position="47"/>
    </location>
</feature>
<accession>W7LKQ6</accession>
<dbReference type="GO" id="GO:0008270">
    <property type="term" value="F:zinc ion binding"/>
    <property type="evidence" value="ECO:0007669"/>
    <property type="project" value="UniProtKB-KW"/>
</dbReference>
<reference evidence="10 11" key="1">
    <citation type="journal article" date="2010" name="Nature">
        <title>Comparative genomics reveals mobile pathogenicity chromosomes in Fusarium.</title>
        <authorList>
            <person name="Ma L.J."/>
            <person name="van der Does H.C."/>
            <person name="Borkovich K.A."/>
            <person name="Coleman J.J."/>
            <person name="Daboussi M.J."/>
            <person name="Di Pietro A."/>
            <person name="Dufresne M."/>
            <person name="Freitag M."/>
            <person name="Grabherr M."/>
            <person name="Henrissat B."/>
            <person name="Houterman P.M."/>
            <person name="Kang S."/>
            <person name="Shim W.B."/>
            <person name="Woloshuk C."/>
            <person name="Xie X."/>
            <person name="Xu J.R."/>
            <person name="Antoniw J."/>
            <person name="Baker S.E."/>
            <person name="Bluhm B.H."/>
            <person name="Breakspear A."/>
            <person name="Brown D.W."/>
            <person name="Butchko R.A."/>
            <person name="Chapman S."/>
            <person name="Coulson R."/>
            <person name="Coutinho P.M."/>
            <person name="Danchin E.G."/>
            <person name="Diener A."/>
            <person name="Gale L.R."/>
            <person name="Gardiner D.M."/>
            <person name="Goff S."/>
            <person name="Hammond-Kosack K.E."/>
            <person name="Hilburn K."/>
            <person name="Hua-Van A."/>
            <person name="Jonkers W."/>
            <person name="Kazan K."/>
            <person name="Kodira C.D."/>
            <person name="Koehrsen M."/>
            <person name="Kumar L."/>
            <person name="Lee Y.H."/>
            <person name="Li L."/>
            <person name="Manners J.M."/>
            <person name="Miranda-Saavedra D."/>
            <person name="Mukherjee M."/>
            <person name="Park G."/>
            <person name="Park J."/>
            <person name="Park S.Y."/>
            <person name="Proctor R.H."/>
            <person name="Regev A."/>
            <person name="Ruiz-Roldan M.C."/>
            <person name="Sain D."/>
            <person name="Sakthikumar S."/>
            <person name="Sykes S."/>
            <person name="Schwartz D.C."/>
            <person name="Turgeon B.G."/>
            <person name="Wapinski I."/>
            <person name="Yoder O."/>
            <person name="Young S."/>
            <person name="Zeng Q."/>
            <person name="Zhou S."/>
            <person name="Galagan J."/>
            <person name="Cuomo C.A."/>
            <person name="Kistler H.C."/>
            <person name="Rep M."/>
        </authorList>
    </citation>
    <scope>NUCLEOTIDE SEQUENCE [LARGE SCALE GENOMIC DNA]</scope>
    <source>
        <strain evidence="11">M3125 / FGSC 7600</strain>
    </source>
</reference>
<evidence type="ECO:0000313" key="11">
    <source>
        <dbReference type="Proteomes" id="UP000009096"/>
    </source>
</evidence>
<comment type="subcellular location">
    <subcellularLocation>
        <location evidence="1">Nucleus</location>
    </subcellularLocation>
</comment>
<dbReference type="PROSITE" id="PS50157">
    <property type="entry name" value="ZINC_FINGER_C2H2_2"/>
    <property type="match status" value="6"/>
</dbReference>
<evidence type="ECO:0000256" key="7">
    <source>
        <dbReference type="PROSITE-ProRule" id="PRU00042"/>
    </source>
</evidence>
<evidence type="ECO:0000313" key="10">
    <source>
        <dbReference type="EMBL" id="EWG36130.1"/>
    </source>
</evidence>
<dbReference type="InterPro" id="IPR036236">
    <property type="entry name" value="Znf_C2H2_sf"/>
</dbReference>
<keyword evidence="11" id="KW-1185">Reference proteome</keyword>
<organism evidence="10 11">
    <name type="scientific">Gibberella moniliformis (strain M3125 / FGSC 7600)</name>
    <name type="common">Maize ear and stalk rot fungus</name>
    <name type="synonym">Fusarium verticillioides</name>
    <dbReference type="NCBI Taxonomy" id="334819"/>
    <lineage>
        <taxon>Eukaryota</taxon>
        <taxon>Fungi</taxon>
        <taxon>Dikarya</taxon>
        <taxon>Ascomycota</taxon>
        <taxon>Pezizomycotina</taxon>
        <taxon>Sordariomycetes</taxon>
        <taxon>Hypocreomycetidae</taxon>
        <taxon>Hypocreales</taxon>
        <taxon>Nectriaceae</taxon>
        <taxon>Fusarium</taxon>
        <taxon>Fusarium fujikuroi species complex</taxon>
    </lineage>
</organism>
<evidence type="ECO:0000256" key="6">
    <source>
        <dbReference type="ARBA" id="ARBA00023242"/>
    </source>
</evidence>
<dbReference type="EMBL" id="CM000578">
    <property type="protein sequence ID" value="EWG36130.1"/>
    <property type="molecule type" value="Genomic_DNA"/>
</dbReference>
<dbReference type="EMBL" id="DS022242">
    <property type="protein sequence ID" value="EWG36130.1"/>
    <property type="molecule type" value="Genomic_DNA"/>
</dbReference>
<dbReference type="SUPFAM" id="SSF57667">
    <property type="entry name" value="beta-beta-alpha zinc fingers"/>
    <property type="match status" value="4"/>
</dbReference>
<feature type="region of interest" description="Disordered" evidence="8">
    <location>
        <begin position="191"/>
        <end position="227"/>
    </location>
</feature>
<dbReference type="KEGG" id="fvr:FVEG_00280"/>
<keyword evidence="2" id="KW-0479">Metal-binding</keyword>
<feature type="domain" description="C2H2-type" evidence="9">
    <location>
        <begin position="129"/>
        <end position="157"/>
    </location>
</feature>
<evidence type="ECO:0000256" key="5">
    <source>
        <dbReference type="ARBA" id="ARBA00022833"/>
    </source>
</evidence>
<dbReference type="RefSeq" id="XP_018742321.1">
    <property type="nucleotide sequence ID" value="XM_018886713.1"/>
</dbReference>
<feature type="domain" description="C2H2-type" evidence="9">
    <location>
        <begin position="315"/>
        <end position="343"/>
    </location>
</feature>
<feature type="compositionally biased region" description="Low complexity" evidence="8">
    <location>
        <begin position="1"/>
        <end position="13"/>
    </location>
</feature>
<dbReference type="GO" id="GO:0001228">
    <property type="term" value="F:DNA-binding transcription activator activity, RNA polymerase II-specific"/>
    <property type="evidence" value="ECO:0007669"/>
    <property type="project" value="TreeGrafter"/>
</dbReference>
<feature type="region of interest" description="Disordered" evidence="8">
    <location>
        <begin position="1"/>
        <end position="126"/>
    </location>
</feature>
<feature type="compositionally biased region" description="Low complexity" evidence="8">
    <location>
        <begin position="97"/>
        <end position="114"/>
    </location>
</feature>
<keyword evidence="6" id="KW-0539">Nucleus</keyword>
<evidence type="ECO:0000256" key="3">
    <source>
        <dbReference type="ARBA" id="ARBA00022737"/>
    </source>
</evidence>
<feature type="compositionally biased region" description="Basic residues" evidence="8">
    <location>
        <begin position="142"/>
        <end position="154"/>
    </location>
</feature>
<dbReference type="GO" id="GO:0000978">
    <property type="term" value="F:RNA polymerase II cis-regulatory region sequence-specific DNA binding"/>
    <property type="evidence" value="ECO:0007669"/>
    <property type="project" value="TreeGrafter"/>
</dbReference>
<feature type="domain" description="C2H2-type" evidence="9">
    <location>
        <begin position="177"/>
        <end position="205"/>
    </location>
</feature>
<feature type="region of interest" description="Disordered" evidence="8">
    <location>
        <begin position="348"/>
        <end position="370"/>
    </location>
</feature>
<gene>
    <name evidence="10" type="ORF">FVEG_00280</name>
</gene>
<dbReference type="VEuPathDB" id="FungiDB:FVEG_00280"/>
<name>W7LKQ6_GIBM7</name>
<dbReference type="eggNOG" id="KOG1721">
    <property type="taxonomic scope" value="Eukaryota"/>
</dbReference>
<keyword evidence="4 7" id="KW-0863">Zinc-finger</keyword>
<dbReference type="PANTHER" id="PTHR24376">
    <property type="entry name" value="ZINC FINGER PROTEIN"/>
    <property type="match status" value="1"/>
</dbReference>
<evidence type="ECO:0000256" key="2">
    <source>
        <dbReference type="ARBA" id="ARBA00022723"/>
    </source>
</evidence>
<evidence type="ECO:0000256" key="1">
    <source>
        <dbReference type="ARBA" id="ARBA00004123"/>
    </source>
</evidence>
<dbReference type="AlphaFoldDB" id="W7LKQ6"/>
<evidence type="ECO:0000259" key="9">
    <source>
        <dbReference type="PROSITE" id="PS50157"/>
    </source>
</evidence>
<dbReference type="InterPro" id="IPR013087">
    <property type="entry name" value="Znf_C2H2_type"/>
</dbReference>
<protein>
    <recommendedName>
        <fullName evidence="9">C2H2-type domain-containing protein</fullName>
    </recommendedName>
</protein>
<dbReference type="Proteomes" id="UP000009096">
    <property type="component" value="Chromosome 1"/>
</dbReference>
<dbReference type="PANTHER" id="PTHR24376:SF235">
    <property type="entry name" value="C2H2-TYPE DOMAIN-CONTAINING PROTEIN"/>
    <property type="match status" value="1"/>
</dbReference>
<dbReference type="GeneID" id="30058662"/>
<dbReference type="OrthoDB" id="5093796at2759"/>
<dbReference type="GO" id="GO:0005634">
    <property type="term" value="C:nucleus"/>
    <property type="evidence" value="ECO:0007669"/>
    <property type="project" value="UniProtKB-SubCell"/>
</dbReference>
<proteinExistence type="predicted"/>
<dbReference type="Pfam" id="PF13912">
    <property type="entry name" value="zf-C2H2_6"/>
    <property type="match status" value="1"/>
</dbReference>
<feature type="compositionally biased region" description="Low complexity" evidence="8">
    <location>
        <begin position="350"/>
        <end position="359"/>
    </location>
</feature>
<evidence type="ECO:0000256" key="4">
    <source>
        <dbReference type="ARBA" id="ARBA00022771"/>
    </source>
</evidence>
<feature type="compositionally biased region" description="Basic and acidic residues" evidence="8">
    <location>
        <begin position="155"/>
        <end position="170"/>
    </location>
</feature>
<dbReference type="Pfam" id="PF12874">
    <property type="entry name" value="zf-met"/>
    <property type="match status" value="1"/>
</dbReference>
<feature type="region of interest" description="Disordered" evidence="8">
    <location>
        <begin position="141"/>
        <end position="170"/>
    </location>
</feature>
<dbReference type="PROSITE" id="PS00028">
    <property type="entry name" value="ZINC_FINGER_C2H2_1"/>
    <property type="match status" value="8"/>
</dbReference>
<sequence length="852" mass="95126">MAADNPAEASAAKPEAKPVNCNICNKSFPHKGSLRRHRQSKHPVKKEEVDASEPGQDTEAASTFDCELCKQSFPRQSSLTQHQRSKHGPRKPEASDTSATQTQTQAAKTQPEEATSAKPEGDKSRESKAICLICNTSFSHRGALHQHKRTKHRTVKTDADTPAKEEDKTPDVEEKIINCDICDKSFTSRNSLRRHLKSKHTSTKKGKGPAKSSAKNGNAVGSSKQVHTTLKERHIAGSQKFKCLCCNENFPSEDALMKHQAEQRLEAMRKVMENMTLIASGMRVLNGQDGSDEESEAPELVEETAAEEKKATNMHQCTLCDKSFRFKSALVQHGLIKHAVADDTVAESSGQGAHATAGGKKAGDVDEDEGDKPYCQTCQKTFRHAKGLADHRLNKHGIVDPEPSSDSKQGVPENPTFRCRPCNKTFSLVSALRQHQRDNHPEMHRPRYSEDEIMRQLLRMAVPPFGDDDDDYEDEDYEDYEDDDDPFSYPGHRGHPFDFPAGIQPGDIYDSDDLDYGYSGFSDGDDDEDDSDIDMEIEQGPPTLCAHCNETFPQMLLVAHQWHVHGISHPAVVDVQAKIAKDESYGPIRPVCTSYPDAKRFPFFFEIKYFLRDCQFSCGQSFETGTERMNHEVEAHNRCITCEAYFQTRPALENHQAKSKVVDTVVRDFDHWLEFAVPAQVHHEKQKAKAAGNPDPSKNIGCITCERKFNKASTMMKHVENGRCIPGVNEMDIFVLGQKFAEVGAPCTRLGGFFCPICNRSYMVLSELIQHAEGDECSLKVLNGPLQELISLLMMEFMDMIMGLGAWPGIEGVESIRLSFDIYDGLSISLGWCKRDHIRCDRAFAGIPSLKT</sequence>
<feature type="domain" description="C2H2-type" evidence="9">
    <location>
        <begin position="417"/>
        <end position="440"/>
    </location>
</feature>
<keyword evidence="3" id="KW-0677">Repeat</keyword>
<keyword evidence="5" id="KW-0862">Zinc</keyword>
<dbReference type="Gene3D" id="3.30.160.60">
    <property type="entry name" value="Classic Zinc Finger"/>
    <property type="match status" value="4"/>
</dbReference>
<evidence type="ECO:0000256" key="8">
    <source>
        <dbReference type="SAM" id="MobiDB-lite"/>
    </source>
</evidence>
<feature type="compositionally biased region" description="Basic residues" evidence="8">
    <location>
        <begin position="191"/>
        <end position="208"/>
    </location>
</feature>
<feature type="region of interest" description="Disordered" evidence="8">
    <location>
        <begin position="395"/>
        <end position="416"/>
    </location>
</feature>
<dbReference type="Pfam" id="PF00096">
    <property type="entry name" value="zf-C2H2"/>
    <property type="match status" value="3"/>
</dbReference>